<gene>
    <name evidence="1" type="ORF">KDK92_02285</name>
</gene>
<dbReference type="RefSeq" id="WP_250857417.1">
    <property type="nucleotide sequence ID" value="NZ_JAGSOJ010000001.1"/>
</dbReference>
<evidence type="ECO:0000313" key="1">
    <source>
        <dbReference type="EMBL" id="MCM1988552.1"/>
    </source>
</evidence>
<reference evidence="1" key="2">
    <citation type="submission" date="2021-04" db="EMBL/GenBank/DDBJ databases">
        <authorList>
            <person name="Dong X."/>
        </authorList>
    </citation>
    <scope>NUCLEOTIDE SEQUENCE</scope>
    <source>
        <strain evidence="1">ZWT</strain>
    </source>
</reference>
<organism evidence="1 2">
    <name type="scientific">Oceanirhabdus seepicola</name>
    <dbReference type="NCBI Taxonomy" id="2828781"/>
    <lineage>
        <taxon>Bacteria</taxon>
        <taxon>Bacillati</taxon>
        <taxon>Bacillota</taxon>
        <taxon>Clostridia</taxon>
        <taxon>Eubacteriales</taxon>
        <taxon>Clostridiaceae</taxon>
        <taxon>Oceanirhabdus</taxon>
    </lineage>
</organism>
<accession>A0A9J6NZH7</accession>
<dbReference type="EMBL" id="JAGSOJ010000001">
    <property type="protein sequence ID" value="MCM1988552.1"/>
    <property type="molecule type" value="Genomic_DNA"/>
</dbReference>
<protein>
    <submittedName>
        <fullName evidence="1">Uncharacterized protein</fullName>
    </submittedName>
</protein>
<dbReference type="Proteomes" id="UP001056429">
    <property type="component" value="Unassembled WGS sequence"/>
</dbReference>
<sequence>MMWGILLAVTIIIFFFILIGSEYKVYNGRLIFKNGISRLKRSLKTYHDKRY</sequence>
<proteinExistence type="predicted"/>
<evidence type="ECO:0000313" key="2">
    <source>
        <dbReference type="Proteomes" id="UP001056429"/>
    </source>
</evidence>
<comment type="caution">
    <text evidence="1">The sequence shown here is derived from an EMBL/GenBank/DDBJ whole genome shotgun (WGS) entry which is preliminary data.</text>
</comment>
<keyword evidence="2" id="KW-1185">Reference proteome</keyword>
<name>A0A9J6NZH7_9CLOT</name>
<reference evidence="1" key="1">
    <citation type="journal article" date="2021" name="mSystems">
        <title>Bacteria and Archaea Synergistically Convert Glycine Betaine to Biogenic Methane in the Formosa Cold Seep of the South China Sea.</title>
        <authorList>
            <person name="Li L."/>
            <person name="Zhang W."/>
            <person name="Zhang S."/>
            <person name="Song L."/>
            <person name="Sun Q."/>
            <person name="Zhang H."/>
            <person name="Xiang H."/>
            <person name="Dong X."/>
        </authorList>
    </citation>
    <scope>NUCLEOTIDE SEQUENCE</scope>
    <source>
        <strain evidence="1">ZWT</strain>
    </source>
</reference>
<dbReference type="AlphaFoldDB" id="A0A9J6NZH7"/>